<keyword evidence="15" id="KW-1185">Reference proteome</keyword>
<feature type="transmembrane region" description="Helical" evidence="12">
    <location>
        <begin position="6"/>
        <end position="22"/>
    </location>
</feature>
<name>A0A919YDF1_9BACL</name>
<feature type="transmembrane region" description="Helical" evidence="12">
    <location>
        <begin position="43"/>
        <end position="65"/>
    </location>
</feature>
<keyword evidence="2" id="KW-1003">Cell membrane</keyword>
<evidence type="ECO:0000256" key="1">
    <source>
        <dbReference type="ARBA" id="ARBA00004651"/>
    </source>
</evidence>
<feature type="domain" description="HAMP" evidence="13">
    <location>
        <begin position="343"/>
        <end position="395"/>
    </location>
</feature>
<evidence type="ECO:0000256" key="9">
    <source>
        <dbReference type="ARBA" id="ARBA00022989"/>
    </source>
</evidence>
<dbReference type="InterPro" id="IPR050640">
    <property type="entry name" value="Bact_2-comp_sensor_kinase"/>
</dbReference>
<protein>
    <recommendedName>
        <fullName evidence="13">HAMP domain-containing protein</fullName>
    </recommendedName>
</protein>
<evidence type="ECO:0000256" key="4">
    <source>
        <dbReference type="ARBA" id="ARBA00022679"/>
    </source>
</evidence>
<dbReference type="PANTHER" id="PTHR34220">
    <property type="entry name" value="SENSOR HISTIDINE KINASE YPDA"/>
    <property type="match status" value="1"/>
</dbReference>
<dbReference type="EMBL" id="BORT01000015">
    <property type="protein sequence ID" value="GIO48661.1"/>
    <property type="molecule type" value="Genomic_DNA"/>
</dbReference>
<keyword evidence="4" id="KW-0808">Transferase</keyword>
<dbReference type="GO" id="GO:0005886">
    <property type="term" value="C:plasma membrane"/>
    <property type="evidence" value="ECO:0007669"/>
    <property type="project" value="UniProtKB-SubCell"/>
</dbReference>
<evidence type="ECO:0000256" key="12">
    <source>
        <dbReference type="SAM" id="Phobius"/>
    </source>
</evidence>
<comment type="subcellular location">
    <subcellularLocation>
        <location evidence="1">Cell membrane</location>
        <topology evidence="1">Multi-pass membrane protein</topology>
    </subcellularLocation>
</comment>
<keyword evidence="11 12" id="KW-0472">Membrane</keyword>
<evidence type="ECO:0000313" key="14">
    <source>
        <dbReference type="EMBL" id="GIO48661.1"/>
    </source>
</evidence>
<evidence type="ECO:0000256" key="11">
    <source>
        <dbReference type="ARBA" id="ARBA00023136"/>
    </source>
</evidence>
<evidence type="ECO:0000256" key="10">
    <source>
        <dbReference type="ARBA" id="ARBA00023012"/>
    </source>
</evidence>
<keyword evidence="6" id="KW-0547">Nucleotide-binding</keyword>
<dbReference type="RefSeq" id="WP_237099949.1">
    <property type="nucleotide sequence ID" value="NZ_AP025343.1"/>
</dbReference>
<dbReference type="Gene3D" id="3.30.565.10">
    <property type="entry name" value="Histidine kinase-like ATPase, C-terminal domain"/>
    <property type="match status" value="1"/>
</dbReference>
<dbReference type="Proteomes" id="UP000682811">
    <property type="component" value="Unassembled WGS sequence"/>
</dbReference>
<evidence type="ECO:0000256" key="8">
    <source>
        <dbReference type="ARBA" id="ARBA00022840"/>
    </source>
</evidence>
<dbReference type="InterPro" id="IPR003594">
    <property type="entry name" value="HATPase_dom"/>
</dbReference>
<keyword evidence="8" id="KW-0067">ATP-binding</keyword>
<gene>
    <name evidence="14" type="ORF">J34TS1_34260</name>
</gene>
<dbReference type="SUPFAM" id="SSF158472">
    <property type="entry name" value="HAMP domain-like"/>
    <property type="match status" value="1"/>
</dbReference>
<dbReference type="AlphaFoldDB" id="A0A919YDF1"/>
<organism evidence="14 15">
    <name type="scientific">Paenibacillus azoreducens</name>
    <dbReference type="NCBI Taxonomy" id="116718"/>
    <lineage>
        <taxon>Bacteria</taxon>
        <taxon>Bacillati</taxon>
        <taxon>Bacillota</taxon>
        <taxon>Bacilli</taxon>
        <taxon>Bacillales</taxon>
        <taxon>Paenibacillaceae</taxon>
        <taxon>Paenibacillus</taxon>
    </lineage>
</organism>
<dbReference type="PROSITE" id="PS50885">
    <property type="entry name" value="HAMP"/>
    <property type="match status" value="1"/>
</dbReference>
<dbReference type="InterPro" id="IPR010559">
    <property type="entry name" value="Sig_transdc_His_kin_internal"/>
</dbReference>
<evidence type="ECO:0000313" key="15">
    <source>
        <dbReference type="Proteomes" id="UP000682811"/>
    </source>
</evidence>
<keyword evidence="5 12" id="KW-0812">Transmembrane</keyword>
<dbReference type="SUPFAM" id="SSF55874">
    <property type="entry name" value="ATPase domain of HSP90 chaperone/DNA topoisomerase II/histidine kinase"/>
    <property type="match status" value="1"/>
</dbReference>
<dbReference type="PANTHER" id="PTHR34220:SF11">
    <property type="entry name" value="SENSOR PROTEIN KINASE HPTS"/>
    <property type="match status" value="1"/>
</dbReference>
<accession>A0A919YDF1</accession>
<dbReference type="Pfam" id="PF02518">
    <property type="entry name" value="HATPase_c"/>
    <property type="match status" value="1"/>
</dbReference>
<dbReference type="CDD" id="cd06225">
    <property type="entry name" value="HAMP"/>
    <property type="match status" value="1"/>
</dbReference>
<proteinExistence type="predicted"/>
<dbReference type="Pfam" id="PF00672">
    <property type="entry name" value="HAMP"/>
    <property type="match status" value="1"/>
</dbReference>
<evidence type="ECO:0000259" key="13">
    <source>
        <dbReference type="PROSITE" id="PS50885"/>
    </source>
</evidence>
<feature type="transmembrane region" description="Helical" evidence="12">
    <location>
        <begin position="321"/>
        <end position="342"/>
    </location>
</feature>
<keyword evidence="3" id="KW-0597">Phosphoprotein</keyword>
<dbReference type="InterPro" id="IPR036890">
    <property type="entry name" value="HATPase_C_sf"/>
</dbReference>
<evidence type="ECO:0000256" key="5">
    <source>
        <dbReference type="ARBA" id="ARBA00022692"/>
    </source>
</evidence>
<dbReference type="GO" id="GO:0005524">
    <property type="term" value="F:ATP binding"/>
    <property type="evidence" value="ECO:0007669"/>
    <property type="project" value="UniProtKB-KW"/>
</dbReference>
<reference evidence="14 15" key="1">
    <citation type="submission" date="2021-03" db="EMBL/GenBank/DDBJ databases">
        <title>Antimicrobial resistance genes in bacteria isolated from Japanese honey, and their potential for conferring macrolide and lincosamide resistance in the American foulbrood pathogen Paenibacillus larvae.</title>
        <authorList>
            <person name="Okamoto M."/>
            <person name="Kumagai M."/>
            <person name="Kanamori H."/>
            <person name="Takamatsu D."/>
        </authorList>
    </citation>
    <scope>NUCLEOTIDE SEQUENCE [LARGE SCALE GENOMIC DNA]</scope>
    <source>
        <strain evidence="14 15">J34TS1</strain>
    </source>
</reference>
<evidence type="ECO:0000256" key="6">
    <source>
        <dbReference type="ARBA" id="ARBA00022741"/>
    </source>
</evidence>
<evidence type="ECO:0000256" key="7">
    <source>
        <dbReference type="ARBA" id="ARBA00022777"/>
    </source>
</evidence>
<dbReference type="InterPro" id="IPR003660">
    <property type="entry name" value="HAMP_dom"/>
</dbReference>
<sequence length="637" mass="72270">MTGITWGAISLVISSSVSLLMDKRTEGECVMLKYVYNRIRQRIQWRLTIYFVLILIPLVLSGWFLNKRSQELLLSETTARTESAMHALMDNIELTLQNVEELSAMLSTDSEMNDVLSNAKRKLEAKNVMALAKMKRKLANFLSIHPMFSQIAIYHDHSNSVISTLHGVLPVERADERIWLRQLLNGLGTGMMFIQPDERIGAGKPFGQAFGADSLAVVRAMDIYNPNRERHALIISLNMERLQQYIRSVKPSEQAELHLYTADGKWVAGTAQRPDSYQDYMARAEASNQVLIQAVSPYYGWTLTLSQPKKELFAQSRQLEYYAVFMIVLSVVLALVMAYSIYKSIAAPMRMLAVGLRAITGGKLDVRLNSTRQDEFGLVTHLFNHMASQQQHLIHDHYEQSLRLANTELKLLQSQIHPHFLYNTLDSIYWMAKHSEAEDISEMVLHLSQFFRLSLSKGKDVLTVKECVEHLHAYIRIQQIRFMDLFRVEYDIEPRAEKLTLVKLLVQPIVENAIIHGLEKSSQDQEMLLRITIRLEVSEGGESLIIAVNDTGTGMTEETRARLQAELSAVLRQPAEHSVTASGDTGAGYGLRNVAARMRLNYGPRAKIQIDSIWRKGTTVTLVLPLSEPYSVRHQAS</sequence>
<dbReference type="GO" id="GO:0000155">
    <property type="term" value="F:phosphorelay sensor kinase activity"/>
    <property type="evidence" value="ECO:0007669"/>
    <property type="project" value="InterPro"/>
</dbReference>
<comment type="caution">
    <text evidence="14">The sequence shown here is derived from an EMBL/GenBank/DDBJ whole genome shotgun (WGS) entry which is preliminary data.</text>
</comment>
<keyword evidence="7" id="KW-0418">Kinase</keyword>
<keyword evidence="9 12" id="KW-1133">Transmembrane helix</keyword>
<dbReference type="Gene3D" id="6.10.340.10">
    <property type="match status" value="1"/>
</dbReference>
<evidence type="ECO:0000256" key="3">
    <source>
        <dbReference type="ARBA" id="ARBA00022553"/>
    </source>
</evidence>
<dbReference type="SMART" id="SM00304">
    <property type="entry name" value="HAMP"/>
    <property type="match status" value="1"/>
</dbReference>
<dbReference type="Pfam" id="PF06580">
    <property type="entry name" value="His_kinase"/>
    <property type="match status" value="1"/>
</dbReference>
<evidence type="ECO:0000256" key="2">
    <source>
        <dbReference type="ARBA" id="ARBA00022475"/>
    </source>
</evidence>
<keyword evidence="10" id="KW-0902">Two-component regulatory system</keyword>